<organism evidence="1 2">
    <name type="scientific">Paenibacillus mesotrionivorans</name>
    <dbReference type="NCBI Taxonomy" id="3160968"/>
    <lineage>
        <taxon>Bacteria</taxon>
        <taxon>Bacillati</taxon>
        <taxon>Bacillota</taxon>
        <taxon>Bacilli</taxon>
        <taxon>Bacillales</taxon>
        <taxon>Paenibacillaceae</taxon>
        <taxon>Paenibacillus</taxon>
    </lineage>
</organism>
<reference evidence="1" key="1">
    <citation type="submission" date="2024-12" db="EMBL/GenBank/DDBJ databases">
        <authorList>
            <person name="Wu N."/>
        </authorList>
    </citation>
    <scope>NUCLEOTIDE SEQUENCE</scope>
    <source>
        <strain evidence="1">P15</strain>
    </source>
</reference>
<keyword evidence="1" id="KW-0808">Transferase</keyword>
<name>A0ACC7P303_9BACL</name>
<sequence length="604" mass="69053">MKAGRIFGHIRKAIHLLKLIWKKPDFIKKGLNEIKKNGFVKFKEKMIGALYSNQTYNPPENSRSLNYTDIEKEISAFSEKPLISIIMPVYNVEIKWLSLAIQSVFSQTYYNWELCIVDDASTKQEIKGYLLGINDIRVKVKFLTNNQGISGASNEAVSIAKGEYIVLLDNDDELHINALYEIVKAINQTSADFIYSDEDKIDLNGNHRFPFFKPDWSPDLLRSQMYIGHIFAFKRKLFEKVGRFRLGYEGAQDFDLALRMSEEAILIHHIPKVLYSWREIETSTASNPDSKPYAHEAGLKALNEHLVRVFGKGKAWAVEDEFHFVYDARYKIEDEAPFTSIIIPTKDKLELLEPCIESILSVTEGNDYEILILDNNSERLESKNWFAKIQGEYANIRVIQAHYEFNWSKLNNHGIRESRGNVFIFLNNDTVILSSDWMQRMSEKALRDDVGTVGGLLLFEDNTIQHAGVVMGMGGWADHIFKGMRPVHFGSPFVSPMLTRNVAASTGACLAVSRKTIDKIGGFNEEFIICGSDVELSLRAIKNGLNNIYDPHVKLYHLESKTRTSFIPEIDFIMSEKYYSPYREEGDPFFNANLSLSSVIPIQK</sequence>
<dbReference type="EMBL" id="JBJURJ010000006">
    <property type="protein sequence ID" value="MFM9328692.1"/>
    <property type="molecule type" value="Genomic_DNA"/>
</dbReference>
<protein>
    <submittedName>
        <fullName evidence="1">Glycosyltransferase family 2 protein</fullName>
        <ecNumber evidence="1">2.4.-.-</ecNumber>
    </submittedName>
</protein>
<keyword evidence="1" id="KW-0328">Glycosyltransferase</keyword>
<evidence type="ECO:0000313" key="2">
    <source>
        <dbReference type="Proteomes" id="UP001631969"/>
    </source>
</evidence>
<accession>A0ACC7P303</accession>
<dbReference type="Proteomes" id="UP001631969">
    <property type="component" value="Unassembled WGS sequence"/>
</dbReference>
<evidence type="ECO:0000313" key="1">
    <source>
        <dbReference type="EMBL" id="MFM9328692.1"/>
    </source>
</evidence>
<proteinExistence type="predicted"/>
<gene>
    <name evidence="1" type="ORF">ACI1P1_10370</name>
</gene>
<keyword evidence="2" id="KW-1185">Reference proteome</keyword>
<dbReference type="EC" id="2.4.-.-" evidence="1"/>
<comment type="caution">
    <text evidence="1">The sequence shown here is derived from an EMBL/GenBank/DDBJ whole genome shotgun (WGS) entry which is preliminary data.</text>
</comment>